<gene>
    <name evidence="12" type="ORF">SAMN02910414_01403</name>
</gene>
<dbReference type="STRING" id="1122142.SAMN02910414_01403"/>
<keyword evidence="8 10" id="KW-0472">Membrane</keyword>
<comment type="similarity">
    <text evidence="2">Belongs to the ABC-4 integral membrane protein family. HrtB subfamily.</text>
</comment>
<dbReference type="Proteomes" id="UP000183918">
    <property type="component" value="Unassembled WGS sequence"/>
</dbReference>
<sequence>MKHINKFFISSVYKNMLFKSINSRYYKSYGIGFLALLVTIVTFLGSVIVSGINHGSENLVAQMGADIIVAPKGTENDYEGMLLTARKSQFYMGREKLKQIKKIEGVKSVTEQTFLITLEASCCDQSVQVVGINPKTDFTVSPWIKNRSIINSKNQISLKNHSILVGSKIALKKNRFKMFGKEYNVQSKLDESGTSMDNTIYINQKDIPQLLDTAKKARQGILKPVNRNSISVVLIKADNQKNIQEIQSKLSLLKGVVPIKSKTISAQLTDKVNDSYRFFVILMLVVWIVFILFFLIVLYITINERKTEFINLRVLGMSRKNLINFILKENCLIISGATFIGEFLVILSYVLFNKAIYMSINMPFMVCNAKELILHGLVSAVILIGFSLLCVRVLLNGVCKENIYE</sequence>
<dbReference type="PANTHER" id="PTHR43738">
    <property type="entry name" value="ABC TRANSPORTER, MEMBRANE PROTEIN"/>
    <property type="match status" value="1"/>
</dbReference>
<comment type="subcellular location">
    <subcellularLocation>
        <location evidence="1">Cell membrane</location>
        <topology evidence="1">Multi-pass membrane protein</topology>
    </subcellularLocation>
</comment>
<evidence type="ECO:0000256" key="1">
    <source>
        <dbReference type="ARBA" id="ARBA00004651"/>
    </source>
</evidence>
<name>A0A1H3JCZ9_9FIRM</name>
<protein>
    <recommendedName>
        <fullName evidence="4">Putative hemin transport system permease protein HrtB</fullName>
    </recommendedName>
</protein>
<feature type="transmembrane region" description="Helical" evidence="10">
    <location>
        <begin position="372"/>
        <end position="395"/>
    </location>
</feature>
<proteinExistence type="inferred from homology"/>
<dbReference type="Pfam" id="PF02687">
    <property type="entry name" value="FtsX"/>
    <property type="match status" value="1"/>
</dbReference>
<keyword evidence="13" id="KW-1185">Reference proteome</keyword>
<evidence type="ECO:0000256" key="10">
    <source>
        <dbReference type="SAM" id="Phobius"/>
    </source>
</evidence>
<organism evidence="12 13">
    <name type="scientific">Lachnobacterium bovis DSM 14045</name>
    <dbReference type="NCBI Taxonomy" id="1122142"/>
    <lineage>
        <taxon>Bacteria</taxon>
        <taxon>Bacillati</taxon>
        <taxon>Bacillota</taxon>
        <taxon>Clostridia</taxon>
        <taxon>Lachnospirales</taxon>
        <taxon>Lachnospiraceae</taxon>
        <taxon>Lachnobacterium</taxon>
    </lineage>
</organism>
<feature type="transmembrane region" description="Helical" evidence="10">
    <location>
        <begin position="322"/>
        <end position="352"/>
    </location>
</feature>
<evidence type="ECO:0000313" key="12">
    <source>
        <dbReference type="EMBL" id="SDY37074.1"/>
    </source>
</evidence>
<comment type="subunit">
    <text evidence="3">The complex is composed of two ATP-binding proteins (HrtA), two transmembrane proteins (HrtB) and a solute-binding protein.</text>
</comment>
<feature type="transmembrane region" description="Helical" evidence="10">
    <location>
        <begin position="29"/>
        <end position="52"/>
    </location>
</feature>
<dbReference type="OrthoDB" id="6313at2"/>
<feature type="domain" description="ABC3 transporter permease C-terminal" evidence="11">
    <location>
        <begin position="281"/>
        <end position="395"/>
    </location>
</feature>
<evidence type="ECO:0000256" key="4">
    <source>
        <dbReference type="ARBA" id="ARBA00016962"/>
    </source>
</evidence>
<dbReference type="RefSeq" id="WP_074717445.1">
    <property type="nucleotide sequence ID" value="NZ_FNPG01000015.1"/>
</dbReference>
<evidence type="ECO:0000256" key="8">
    <source>
        <dbReference type="ARBA" id="ARBA00023136"/>
    </source>
</evidence>
<evidence type="ECO:0000259" key="11">
    <source>
        <dbReference type="Pfam" id="PF02687"/>
    </source>
</evidence>
<evidence type="ECO:0000256" key="3">
    <source>
        <dbReference type="ARBA" id="ARBA00011131"/>
    </source>
</evidence>
<dbReference type="AlphaFoldDB" id="A0A1H3JCZ9"/>
<evidence type="ECO:0000256" key="7">
    <source>
        <dbReference type="ARBA" id="ARBA00022989"/>
    </source>
</evidence>
<evidence type="ECO:0000256" key="6">
    <source>
        <dbReference type="ARBA" id="ARBA00022692"/>
    </source>
</evidence>
<evidence type="ECO:0000313" key="13">
    <source>
        <dbReference type="Proteomes" id="UP000183918"/>
    </source>
</evidence>
<feature type="transmembrane region" description="Helical" evidence="10">
    <location>
        <begin position="278"/>
        <end position="302"/>
    </location>
</feature>
<dbReference type="EMBL" id="FNPG01000015">
    <property type="protein sequence ID" value="SDY37074.1"/>
    <property type="molecule type" value="Genomic_DNA"/>
</dbReference>
<evidence type="ECO:0000256" key="2">
    <source>
        <dbReference type="ARBA" id="ARBA00008697"/>
    </source>
</evidence>
<dbReference type="PANTHER" id="PTHR43738:SF2">
    <property type="entry name" value="ABC TRANSPORTER PERMEASE"/>
    <property type="match status" value="1"/>
</dbReference>
<keyword evidence="5" id="KW-1003">Cell membrane</keyword>
<comment type="function">
    <text evidence="9">Part of the ABC transporter complex hrt involved in hemin import. Responsible for the translocation of the substrate across the membrane.</text>
</comment>
<evidence type="ECO:0000256" key="5">
    <source>
        <dbReference type="ARBA" id="ARBA00022475"/>
    </source>
</evidence>
<evidence type="ECO:0000256" key="9">
    <source>
        <dbReference type="ARBA" id="ARBA00024973"/>
    </source>
</evidence>
<reference evidence="12 13" key="1">
    <citation type="submission" date="2016-10" db="EMBL/GenBank/DDBJ databases">
        <authorList>
            <person name="de Groot N.N."/>
        </authorList>
    </citation>
    <scope>NUCLEOTIDE SEQUENCE [LARGE SCALE GENOMIC DNA]</scope>
    <source>
        <strain evidence="12 13">DSM 14045</strain>
    </source>
</reference>
<keyword evidence="7 10" id="KW-1133">Transmembrane helix</keyword>
<dbReference type="InterPro" id="IPR003838">
    <property type="entry name" value="ABC3_permease_C"/>
</dbReference>
<accession>A0A1H3JCZ9</accession>
<dbReference type="InterPro" id="IPR051125">
    <property type="entry name" value="ABC-4/HrtB_transporter"/>
</dbReference>
<dbReference type="GO" id="GO:0005886">
    <property type="term" value="C:plasma membrane"/>
    <property type="evidence" value="ECO:0007669"/>
    <property type="project" value="UniProtKB-SubCell"/>
</dbReference>
<keyword evidence="6 10" id="KW-0812">Transmembrane</keyword>